<evidence type="ECO:0000313" key="3">
    <source>
        <dbReference type="EMBL" id="KAJ3430711.1"/>
    </source>
</evidence>
<accession>A0AAV7YLR7</accession>
<feature type="region of interest" description="Disordered" evidence="2">
    <location>
        <begin position="493"/>
        <end position="523"/>
    </location>
</feature>
<dbReference type="GO" id="GO:0005829">
    <property type="term" value="C:cytosol"/>
    <property type="evidence" value="ECO:0007669"/>
    <property type="project" value="TreeGrafter"/>
</dbReference>
<comment type="caution">
    <text evidence="3">The sequence shown here is derived from an EMBL/GenBank/DDBJ whole genome shotgun (WGS) entry which is preliminary data.</text>
</comment>
<comment type="similarity">
    <text evidence="1">Belongs to the OSBP family.</text>
</comment>
<evidence type="ECO:0000256" key="2">
    <source>
        <dbReference type="SAM" id="MobiDB-lite"/>
    </source>
</evidence>
<feature type="compositionally biased region" description="Polar residues" evidence="2">
    <location>
        <begin position="111"/>
        <end position="128"/>
    </location>
</feature>
<dbReference type="PANTHER" id="PTHR10972">
    <property type="entry name" value="OXYSTEROL-BINDING PROTEIN-RELATED"/>
    <property type="match status" value="1"/>
</dbReference>
<evidence type="ECO:0000256" key="1">
    <source>
        <dbReference type="RuleBase" id="RU003844"/>
    </source>
</evidence>
<organism evidence="3 4">
    <name type="scientific">Anaeramoeba flamelloides</name>
    <dbReference type="NCBI Taxonomy" id="1746091"/>
    <lineage>
        <taxon>Eukaryota</taxon>
        <taxon>Metamonada</taxon>
        <taxon>Anaeramoebidae</taxon>
        <taxon>Anaeramoeba</taxon>
    </lineage>
</organism>
<name>A0AAV7YLR7_9EUKA</name>
<feature type="region of interest" description="Disordered" evidence="2">
    <location>
        <begin position="1"/>
        <end position="31"/>
    </location>
</feature>
<feature type="compositionally biased region" description="Basic residues" evidence="2">
    <location>
        <begin position="501"/>
        <end position="523"/>
    </location>
</feature>
<dbReference type="Pfam" id="PF01237">
    <property type="entry name" value="Oxysterol_BP"/>
    <property type="match status" value="1"/>
</dbReference>
<dbReference type="AlphaFoldDB" id="A0AAV7YLR7"/>
<dbReference type="InterPro" id="IPR018494">
    <property type="entry name" value="Oxysterol-bd_CS"/>
</dbReference>
<proteinExistence type="inferred from homology"/>
<gene>
    <name evidence="3" type="ORF">M0812_23728</name>
</gene>
<dbReference type="PROSITE" id="PS01013">
    <property type="entry name" value="OSBP"/>
    <property type="match status" value="1"/>
</dbReference>
<dbReference type="Gene3D" id="2.40.160.120">
    <property type="match status" value="1"/>
</dbReference>
<feature type="region of interest" description="Disordered" evidence="2">
    <location>
        <begin position="106"/>
        <end position="137"/>
    </location>
</feature>
<dbReference type="GO" id="GO:0016020">
    <property type="term" value="C:membrane"/>
    <property type="evidence" value="ECO:0007669"/>
    <property type="project" value="TreeGrafter"/>
</dbReference>
<dbReference type="GO" id="GO:0032934">
    <property type="term" value="F:sterol binding"/>
    <property type="evidence" value="ECO:0007669"/>
    <property type="project" value="TreeGrafter"/>
</dbReference>
<dbReference type="EMBL" id="JANTQA010000051">
    <property type="protein sequence ID" value="KAJ3430711.1"/>
    <property type="molecule type" value="Genomic_DNA"/>
</dbReference>
<dbReference type="Proteomes" id="UP001146793">
    <property type="component" value="Unassembled WGS sequence"/>
</dbReference>
<dbReference type="InterPro" id="IPR000648">
    <property type="entry name" value="Oxysterol-bd"/>
</dbReference>
<feature type="compositionally biased region" description="Low complexity" evidence="2">
    <location>
        <begin position="1"/>
        <end position="16"/>
    </location>
</feature>
<protein>
    <submittedName>
        <fullName evidence="3">Oxysterol-binding protein</fullName>
    </submittedName>
</protein>
<dbReference type="InterPro" id="IPR037239">
    <property type="entry name" value="OSBP_sf"/>
</dbReference>
<dbReference type="SUPFAM" id="SSF144000">
    <property type="entry name" value="Oxysterol-binding protein-like"/>
    <property type="match status" value="1"/>
</dbReference>
<reference evidence="3" key="1">
    <citation type="submission" date="2022-08" db="EMBL/GenBank/DDBJ databases">
        <title>Novel sulphate-reducing endosymbionts in the free-living metamonad Anaeramoeba.</title>
        <authorList>
            <person name="Jerlstrom-Hultqvist J."/>
            <person name="Cepicka I."/>
            <person name="Gallot-Lavallee L."/>
            <person name="Salas-Leiva D."/>
            <person name="Curtis B.A."/>
            <person name="Zahonova K."/>
            <person name="Pipaliya S."/>
            <person name="Dacks J."/>
            <person name="Roger A.J."/>
        </authorList>
    </citation>
    <scope>NUCLEOTIDE SEQUENCE</scope>
    <source>
        <strain evidence="3">Busselton2</strain>
    </source>
</reference>
<dbReference type="PANTHER" id="PTHR10972:SF148">
    <property type="entry name" value="OXYSTEROL-BINDING PROTEIN 9"/>
    <property type="match status" value="1"/>
</dbReference>
<evidence type="ECO:0000313" key="4">
    <source>
        <dbReference type="Proteomes" id="UP001146793"/>
    </source>
</evidence>
<sequence length="552" mass="64765">MNNNNKSTKPNKTSCSNKKKTETEKKNQKVKKTTTIFIDKQKKKSKDKKIQMYTQGHTLKKWDQNFILFEHPLENHFNFSENFGDLTIKEFLTLYQYETKRAHESRDRITETTQVVRESKSNNTNYQPNKDDWERVSNSSRSGGWIFNDKKILKRQKSAIWDLVKGPAKNLFKKNVDVSCSFCLPVSLFEPRSYLERLVDNYAFAPYFIRLATETTNPIERMKLFICTVISSLHLTTKQLKPFNPILGETYQGFFPDGTKIYCEQISHHPPISAWEFIGPDNSYYLHGTGHWKASFKGYAVQGGQIGKTTLKFPDGNEIVFAKGPTVWVKGLVWGDRIIEYKDSAIFYDLKNKLYCKLDFDLDKTGWTKNLFHSKLPSDMFRGNIIKMDDEDELDSNYELKSLHKKKGKKNYENTEHEILSKVNGSWVGRLDFDNFTYFSLKNDIEIKPILPIAIKKPLPSDSRFRTDLLSLKRGDIKQSDIAKVELEMRQRNDRKLREKAQKKKKGIKKKKKKLVNKKKKNLKEKKIFKKKKHLNENKNLKEMKILKEMKK</sequence>